<dbReference type="InterPro" id="IPR002999">
    <property type="entry name" value="Tudor"/>
</dbReference>
<dbReference type="VEuPathDB" id="VectorBase:GBRI000783"/>
<organism evidence="2 3">
    <name type="scientific">Glossina brevipalpis</name>
    <dbReference type="NCBI Taxonomy" id="37001"/>
    <lineage>
        <taxon>Eukaryota</taxon>
        <taxon>Metazoa</taxon>
        <taxon>Ecdysozoa</taxon>
        <taxon>Arthropoda</taxon>
        <taxon>Hexapoda</taxon>
        <taxon>Insecta</taxon>
        <taxon>Pterygota</taxon>
        <taxon>Neoptera</taxon>
        <taxon>Endopterygota</taxon>
        <taxon>Diptera</taxon>
        <taxon>Brachycera</taxon>
        <taxon>Muscomorpha</taxon>
        <taxon>Hippoboscoidea</taxon>
        <taxon>Glossinidae</taxon>
        <taxon>Glossina</taxon>
    </lineage>
</organism>
<feature type="domain" description="Tudor" evidence="1">
    <location>
        <begin position="3"/>
        <end position="90"/>
    </location>
</feature>
<dbReference type="Gene3D" id="2.40.50.90">
    <property type="match status" value="1"/>
</dbReference>
<reference evidence="2" key="2">
    <citation type="submission" date="2020-05" db="UniProtKB">
        <authorList>
            <consortium name="EnsemblMetazoa"/>
        </authorList>
    </citation>
    <scope>IDENTIFICATION</scope>
    <source>
        <strain evidence="2">IAEA</strain>
    </source>
</reference>
<dbReference type="Pfam" id="PF00567">
    <property type="entry name" value="TUDOR"/>
    <property type="match status" value="1"/>
</dbReference>
<dbReference type="AlphaFoldDB" id="A0A1A9VZT2"/>
<evidence type="ECO:0000259" key="1">
    <source>
        <dbReference type="Pfam" id="PF00567"/>
    </source>
</evidence>
<protein>
    <submittedName>
        <fullName evidence="2">Tudor domain-containing protein</fullName>
    </submittedName>
</protein>
<dbReference type="Proteomes" id="UP000091820">
    <property type="component" value="Unassembled WGS sequence"/>
</dbReference>
<dbReference type="GO" id="GO:0005737">
    <property type="term" value="C:cytoplasm"/>
    <property type="evidence" value="ECO:0007669"/>
    <property type="project" value="UniProtKB-ARBA"/>
</dbReference>
<sequence length="151" mass="17892">MQNSTPIIITHFINPYMFWYHETSRELPQFNELEQQLQMYKNERVIDFLYNPNVGENVAINFIAWGKVIRAEILNNIKNPNEFIAWASDYGYDRIRFGGLANNLPAEIVYDSMQNKTVMMMKYNWRQNACIYFEKLLIGAASLIFIEQFQS</sequence>
<reference evidence="3" key="1">
    <citation type="submission" date="2014-03" db="EMBL/GenBank/DDBJ databases">
        <authorList>
            <person name="Aksoy S."/>
            <person name="Warren W."/>
            <person name="Wilson R.K."/>
        </authorList>
    </citation>
    <scope>NUCLEOTIDE SEQUENCE [LARGE SCALE GENOMIC DNA]</scope>
    <source>
        <strain evidence="3">IAEA</strain>
    </source>
</reference>
<dbReference type="Gene3D" id="2.30.30.140">
    <property type="match status" value="1"/>
</dbReference>
<name>A0A1A9VZT2_9MUSC</name>
<accession>A0A1A9VZT2</accession>
<dbReference type="InterPro" id="IPR035437">
    <property type="entry name" value="SNase_OB-fold_sf"/>
</dbReference>
<evidence type="ECO:0000313" key="3">
    <source>
        <dbReference type="Proteomes" id="UP000091820"/>
    </source>
</evidence>
<evidence type="ECO:0000313" key="2">
    <source>
        <dbReference type="EnsemblMetazoa" id="GBRI000783-PA"/>
    </source>
</evidence>
<proteinExistence type="predicted"/>
<keyword evidence="3" id="KW-1185">Reference proteome</keyword>
<dbReference type="EnsemblMetazoa" id="GBRI000783-RA">
    <property type="protein sequence ID" value="GBRI000783-PA"/>
    <property type="gene ID" value="GBRI000783"/>
</dbReference>